<dbReference type="Proteomes" id="UP000826271">
    <property type="component" value="Unassembled WGS sequence"/>
</dbReference>
<comment type="function">
    <text evidence="7">Controls stomatal patterning.</text>
</comment>
<sequence>MESQVAFSDLHGSGKLDGQNYAMWHRKIQFLLHKEKTLDHLTNVMPMPENRDTAQSRRDMDVYNKWLDQDKSARFTMLSCMHDNLICEFEKYSTAKELWEVLQVTYGSTSATRLRALTLKFNQHGLLVEEKTRLGSTPPRCHNKCNQCHPCMAVQVPPELSHRISPNNSTQLETAGSLGNITALDQGYLGHFHYESNKYQKAEHLRKSRI</sequence>
<evidence type="ECO:0000256" key="6">
    <source>
        <dbReference type="ARBA" id="ARBA00023157"/>
    </source>
</evidence>
<evidence type="ECO:0000256" key="2">
    <source>
        <dbReference type="ARBA" id="ARBA00008127"/>
    </source>
</evidence>
<gene>
    <name evidence="8" type="ORF">BUALT_Bualt11G0018700</name>
</gene>
<dbReference type="GO" id="GO:0010052">
    <property type="term" value="P:guard cell differentiation"/>
    <property type="evidence" value="ECO:0007669"/>
    <property type="project" value="UniProtKB-UniRule"/>
</dbReference>
<accession>A0AAV6WT50</accession>
<comment type="similarity">
    <text evidence="2 7">Belongs to the plant cysteine rich small secretory peptide family. Epidermal patterning factor subfamily.</text>
</comment>
<evidence type="ECO:0000256" key="1">
    <source>
        <dbReference type="ARBA" id="ARBA00004613"/>
    </source>
</evidence>
<dbReference type="GO" id="GO:0005576">
    <property type="term" value="C:extracellular region"/>
    <property type="evidence" value="ECO:0007669"/>
    <property type="project" value="UniProtKB-SubCell"/>
</dbReference>
<name>A0AAV6WT50_9LAMI</name>
<dbReference type="EMBL" id="WHWC01000011">
    <property type="protein sequence ID" value="KAG8373383.1"/>
    <property type="molecule type" value="Genomic_DNA"/>
</dbReference>
<evidence type="ECO:0000313" key="9">
    <source>
        <dbReference type="Proteomes" id="UP000826271"/>
    </source>
</evidence>
<keyword evidence="6" id="KW-1015">Disulfide bond</keyword>
<keyword evidence="4 7" id="KW-0964">Secreted</keyword>
<keyword evidence="5" id="KW-0732">Signal</keyword>
<proteinExistence type="inferred from homology"/>
<dbReference type="AlphaFoldDB" id="A0AAV6WT50"/>
<dbReference type="InterPro" id="IPR039455">
    <property type="entry name" value="EPFL"/>
</dbReference>
<evidence type="ECO:0000256" key="5">
    <source>
        <dbReference type="ARBA" id="ARBA00022729"/>
    </source>
</evidence>
<evidence type="ECO:0000313" key="8">
    <source>
        <dbReference type="EMBL" id="KAG8373383.1"/>
    </source>
</evidence>
<dbReference type="PANTHER" id="PTHR33109">
    <property type="entry name" value="EPIDERMAL PATTERNING FACTOR-LIKE PROTEIN 4"/>
    <property type="match status" value="1"/>
</dbReference>
<reference evidence="8" key="1">
    <citation type="submission" date="2019-10" db="EMBL/GenBank/DDBJ databases">
        <authorList>
            <person name="Zhang R."/>
            <person name="Pan Y."/>
            <person name="Wang J."/>
            <person name="Ma R."/>
            <person name="Yu S."/>
        </authorList>
    </citation>
    <scope>NUCLEOTIDE SEQUENCE</scope>
    <source>
        <strain evidence="8">LA-IB0</strain>
        <tissue evidence="8">Leaf</tissue>
    </source>
</reference>
<evidence type="ECO:0000256" key="3">
    <source>
        <dbReference type="ARBA" id="ARBA00022473"/>
    </source>
</evidence>
<dbReference type="PANTHER" id="PTHR33109:SF102">
    <property type="entry name" value="EPIDERMAL PATTERNING FACTOR-LIKE PROTEIN 1"/>
    <property type="match status" value="1"/>
</dbReference>
<dbReference type="Pfam" id="PF17181">
    <property type="entry name" value="EPF"/>
    <property type="match status" value="1"/>
</dbReference>
<protein>
    <recommendedName>
        <fullName evidence="7">Epidermal patterning factor-like protein</fullName>
    </recommendedName>
</protein>
<dbReference type="Pfam" id="PF14223">
    <property type="entry name" value="Retrotran_gag_2"/>
    <property type="match status" value="1"/>
</dbReference>
<keyword evidence="3 7" id="KW-0217">Developmental protein</keyword>
<comment type="subcellular location">
    <subcellularLocation>
        <location evidence="1 7">Secreted</location>
    </subcellularLocation>
</comment>
<keyword evidence="9" id="KW-1185">Reference proteome</keyword>
<evidence type="ECO:0000256" key="7">
    <source>
        <dbReference type="RuleBase" id="RU367102"/>
    </source>
</evidence>
<organism evidence="8 9">
    <name type="scientific">Buddleja alternifolia</name>
    <dbReference type="NCBI Taxonomy" id="168488"/>
    <lineage>
        <taxon>Eukaryota</taxon>
        <taxon>Viridiplantae</taxon>
        <taxon>Streptophyta</taxon>
        <taxon>Embryophyta</taxon>
        <taxon>Tracheophyta</taxon>
        <taxon>Spermatophyta</taxon>
        <taxon>Magnoliopsida</taxon>
        <taxon>eudicotyledons</taxon>
        <taxon>Gunneridae</taxon>
        <taxon>Pentapetalae</taxon>
        <taxon>asterids</taxon>
        <taxon>lamiids</taxon>
        <taxon>Lamiales</taxon>
        <taxon>Scrophulariaceae</taxon>
        <taxon>Buddlejeae</taxon>
        <taxon>Buddleja</taxon>
    </lineage>
</organism>
<evidence type="ECO:0000256" key="4">
    <source>
        <dbReference type="ARBA" id="ARBA00022525"/>
    </source>
</evidence>
<comment type="caution">
    <text evidence="8">The sequence shown here is derived from an EMBL/GenBank/DDBJ whole genome shotgun (WGS) entry which is preliminary data.</text>
</comment>